<feature type="domain" description="PSP1 C-terminal" evidence="2">
    <location>
        <begin position="514"/>
        <end position="599"/>
    </location>
</feature>
<dbReference type="Proteomes" id="UP000094455">
    <property type="component" value="Unassembled WGS sequence"/>
</dbReference>
<feature type="compositionally biased region" description="Low complexity" evidence="1">
    <location>
        <begin position="250"/>
        <end position="273"/>
    </location>
</feature>
<feature type="region of interest" description="Disordered" evidence="1">
    <location>
        <begin position="453"/>
        <end position="498"/>
    </location>
</feature>
<protein>
    <recommendedName>
        <fullName evidence="2">PSP1 C-terminal domain-containing protein</fullName>
    </recommendedName>
</protein>
<proteinExistence type="predicted"/>
<accession>A0A1E3NRU1</accession>
<keyword evidence="4" id="KW-1185">Reference proteome</keyword>
<reference evidence="3 4" key="1">
    <citation type="journal article" date="2016" name="Proc. Natl. Acad. Sci. U.S.A.">
        <title>Comparative genomics of biotechnologically important yeasts.</title>
        <authorList>
            <person name="Riley R."/>
            <person name="Haridas S."/>
            <person name="Wolfe K.H."/>
            <person name="Lopes M.R."/>
            <person name="Hittinger C.T."/>
            <person name="Goeker M."/>
            <person name="Salamov A.A."/>
            <person name="Wisecaver J.H."/>
            <person name="Long T.M."/>
            <person name="Calvey C.H."/>
            <person name="Aerts A.L."/>
            <person name="Barry K.W."/>
            <person name="Choi C."/>
            <person name="Clum A."/>
            <person name="Coughlan A.Y."/>
            <person name="Deshpande S."/>
            <person name="Douglass A.P."/>
            <person name="Hanson S.J."/>
            <person name="Klenk H.-P."/>
            <person name="LaButti K.M."/>
            <person name="Lapidus A."/>
            <person name="Lindquist E.A."/>
            <person name="Lipzen A.M."/>
            <person name="Meier-Kolthoff J.P."/>
            <person name="Ohm R.A."/>
            <person name="Otillar R.P."/>
            <person name="Pangilinan J.L."/>
            <person name="Peng Y."/>
            <person name="Rokas A."/>
            <person name="Rosa C.A."/>
            <person name="Scheuner C."/>
            <person name="Sibirny A.A."/>
            <person name="Slot J.C."/>
            <person name="Stielow J.B."/>
            <person name="Sun H."/>
            <person name="Kurtzman C.P."/>
            <person name="Blackwell M."/>
            <person name="Grigoriev I.V."/>
            <person name="Jeffries T.W."/>
        </authorList>
    </citation>
    <scope>NUCLEOTIDE SEQUENCE [LARGE SCALE GENOMIC DNA]</scope>
    <source>
        <strain evidence="3 4">NRRL Y-2026</strain>
    </source>
</reference>
<name>A0A1E3NRU1_9ASCO</name>
<gene>
    <name evidence="3" type="ORF">PICMEDRAFT_70366</name>
</gene>
<feature type="compositionally biased region" description="Polar residues" evidence="1">
    <location>
        <begin position="230"/>
        <end position="243"/>
    </location>
</feature>
<dbReference type="PANTHER" id="PTHR43830:SF3">
    <property type="entry name" value="PROTEIN PSP1"/>
    <property type="match status" value="1"/>
</dbReference>
<evidence type="ECO:0000313" key="3">
    <source>
        <dbReference type="EMBL" id="ODQ48754.1"/>
    </source>
</evidence>
<dbReference type="PROSITE" id="PS51411">
    <property type="entry name" value="PSP1_C"/>
    <property type="match status" value="1"/>
</dbReference>
<dbReference type="OrthoDB" id="243127at2759"/>
<dbReference type="InterPro" id="IPR007557">
    <property type="entry name" value="PSP1_C"/>
</dbReference>
<dbReference type="GeneID" id="30180308"/>
<evidence type="ECO:0000313" key="4">
    <source>
        <dbReference type="Proteomes" id="UP000094455"/>
    </source>
</evidence>
<dbReference type="GO" id="GO:0005737">
    <property type="term" value="C:cytoplasm"/>
    <property type="evidence" value="ECO:0007669"/>
    <property type="project" value="TreeGrafter"/>
</dbReference>
<dbReference type="AlphaFoldDB" id="A0A1E3NRU1"/>
<dbReference type="RefSeq" id="XP_019019867.1">
    <property type="nucleotide sequence ID" value="XM_019163621.1"/>
</dbReference>
<organism evidence="3 4">
    <name type="scientific">Pichia membranifaciens NRRL Y-2026</name>
    <dbReference type="NCBI Taxonomy" id="763406"/>
    <lineage>
        <taxon>Eukaryota</taxon>
        <taxon>Fungi</taxon>
        <taxon>Dikarya</taxon>
        <taxon>Ascomycota</taxon>
        <taxon>Saccharomycotina</taxon>
        <taxon>Pichiomycetes</taxon>
        <taxon>Pichiales</taxon>
        <taxon>Pichiaceae</taxon>
        <taxon>Pichia</taxon>
    </lineage>
</organism>
<evidence type="ECO:0000259" key="2">
    <source>
        <dbReference type="PROSITE" id="PS51411"/>
    </source>
</evidence>
<dbReference type="InterPro" id="IPR047767">
    <property type="entry name" value="PSP1-like"/>
</dbReference>
<dbReference type="PANTHER" id="PTHR43830">
    <property type="entry name" value="PROTEIN PSP1"/>
    <property type="match status" value="1"/>
</dbReference>
<feature type="region of interest" description="Disordered" evidence="1">
    <location>
        <begin position="230"/>
        <end position="277"/>
    </location>
</feature>
<dbReference type="EMBL" id="KV454001">
    <property type="protein sequence ID" value="ODQ48754.1"/>
    <property type="molecule type" value="Genomic_DNA"/>
</dbReference>
<dbReference type="Pfam" id="PF04468">
    <property type="entry name" value="PSP1"/>
    <property type="match status" value="1"/>
</dbReference>
<evidence type="ECO:0000256" key="1">
    <source>
        <dbReference type="SAM" id="MobiDB-lite"/>
    </source>
</evidence>
<sequence>MSYNQRNLKFNGAANFAFDSRNTFGQQQQQQLQQQQLQQQQVQHQQQQQLQQQQQFLQFQIQQQQQQQLQQRSYLQAPQQFPYQNPIQDLSDHQLLLNATGNNASNIESNSSSDKEFYLNPHLTFTTAGHDEPFISPHSSISSVSKDSLLSNNTLQHTRSLNQNQYNSNFTLPLELQGGVNNIFNRRPSYAADLHSNTSAEDNSTNSMKLFPLQYNHLNNQRNEMYDLRNNSKNVDSSPLSTFNPPPRLPNSSSNSNSNSNSAPNSNPNSRSNSEFDSTYISLDDGLLLNKATNTIVISPELKCQFDQCSVYFGDFNTATQVINQLDNLLGLSNSRESPDDPASTAQLGIIRQRIDKLLEFLLKQNEDLKSPNHLNNKNYSLILNKNGRLDIISFPKNSNLQLMPKDLIIIEGDRGKDLVMVLKPVIEFKFALFFNYLKKKLHLKSLEFGNNSNNRSQPGSASSSSAPPSRHSNHNNNSHNNNSHNNNSHSNGNNSHQKSIINEDENFITLPNKQILRFAKPHELNQLILKYNDETMAYKICLNYSASLNLDLIIKNVEFQFDKKKLIIYYYCLQRLDFRGLIKELFKIYKTRIWLCAILPLEKTFKPLLDYELEKIDMKLGNSNGSAHQNSLNGNFNRDNHDKQLYRSNANVVHDKFPSSDQIYQFSEIDEPIFFHCKIFSNLINMFQFEVSNYEVFKDRYWFLDEQQIQ</sequence>